<organism evidence="2 3">
    <name type="scientific">Lupinus albus</name>
    <name type="common">White lupine</name>
    <name type="synonym">Lupinus termis</name>
    <dbReference type="NCBI Taxonomy" id="3870"/>
    <lineage>
        <taxon>Eukaryota</taxon>
        <taxon>Viridiplantae</taxon>
        <taxon>Streptophyta</taxon>
        <taxon>Embryophyta</taxon>
        <taxon>Tracheophyta</taxon>
        <taxon>Spermatophyta</taxon>
        <taxon>Magnoliopsida</taxon>
        <taxon>eudicotyledons</taxon>
        <taxon>Gunneridae</taxon>
        <taxon>Pentapetalae</taxon>
        <taxon>rosids</taxon>
        <taxon>fabids</taxon>
        <taxon>Fabales</taxon>
        <taxon>Fabaceae</taxon>
        <taxon>Papilionoideae</taxon>
        <taxon>50 kb inversion clade</taxon>
        <taxon>genistoids sensu lato</taxon>
        <taxon>core genistoids</taxon>
        <taxon>Genisteae</taxon>
        <taxon>Lupinus</taxon>
    </lineage>
</organism>
<keyword evidence="3" id="KW-1185">Reference proteome</keyword>
<dbReference type="EMBL" id="WOCE01000006">
    <property type="protein sequence ID" value="KAE9612547.1"/>
    <property type="molecule type" value="Genomic_DNA"/>
</dbReference>
<protein>
    <submittedName>
        <fullName evidence="2">Uncharacterized protein</fullName>
    </submittedName>
</protein>
<gene>
    <name evidence="2" type="ORF">Lalb_Chr06g0174251</name>
</gene>
<sequence length="128" mass="15521">MEVLTIHEMIYMMGFIFVLDMLTEQAYPYTWFFMISRMHMIGCPKRYYEKHYIRNEFILTIFEQSRICVMEFILVLNELTDHIQESMPRCIIFLDDFVLIGNGEMYTQTLEAHDFRRSQSKTIYGMII</sequence>
<feature type="transmembrane region" description="Helical" evidence="1">
    <location>
        <begin position="12"/>
        <end position="35"/>
    </location>
</feature>
<keyword evidence="1" id="KW-0472">Membrane</keyword>
<name>A0A6A4QF15_LUPAL</name>
<reference evidence="3" key="1">
    <citation type="journal article" date="2020" name="Nat. Commun.">
        <title>Genome sequence of the cluster root forming white lupin.</title>
        <authorList>
            <person name="Hufnagel B."/>
            <person name="Marques A."/>
            <person name="Soriano A."/>
            <person name="Marques L."/>
            <person name="Divol F."/>
            <person name="Doumas P."/>
            <person name="Sallet E."/>
            <person name="Mancinotti D."/>
            <person name="Carrere S."/>
            <person name="Marande W."/>
            <person name="Arribat S."/>
            <person name="Keller J."/>
            <person name="Huneau C."/>
            <person name="Blein T."/>
            <person name="Aime D."/>
            <person name="Laguerre M."/>
            <person name="Taylor J."/>
            <person name="Schubert V."/>
            <person name="Nelson M."/>
            <person name="Geu-Flores F."/>
            <person name="Crespi M."/>
            <person name="Gallardo-Guerrero K."/>
            <person name="Delaux P.-M."/>
            <person name="Salse J."/>
            <person name="Berges H."/>
            <person name="Guyot R."/>
            <person name="Gouzy J."/>
            <person name="Peret B."/>
        </authorList>
    </citation>
    <scope>NUCLEOTIDE SEQUENCE [LARGE SCALE GENOMIC DNA]</scope>
    <source>
        <strain evidence="3">cv. Amiga</strain>
    </source>
</reference>
<keyword evidence="1" id="KW-0812">Transmembrane</keyword>
<evidence type="ECO:0000313" key="2">
    <source>
        <dbReference type="EMBL" id="KAE9612547.1"/>
    </source>
</evidence>
<keyword evidence="1" id="KW-1133">Transmembrane helix</keyword>
<dbReference type="AlphaFoldDB" id="A0A6A4QF15"/>
<evidence type="ECO:0000313" key="3">
    <source>
        <dbReference type="Proteomes" id="UP000447434"/>
    </source>
</evidence>
<comment type="caution">
    <text evidence="2">The sequence shown here is derived from an EMBL/GenBank/DDBJ whole genome shotgun (WGS) entry which is preliminary data.</text>
</comment>
<dbReference type="OrthoDB" id="1225857at2759"/>
<evidence type="ECO:0000256" key="1">
    <source>
        <dbReference type="SAM" id="Phobius"/>
    </source>
</evidence>
<proteinExistence type="predicted"/>
<dbReference type="Proteomes" id="UP000447434">
    <property type="component" value="Chromosome 6"/>
</dbReference>
<accession>A0A6A4QF15</accession>